<evidence type="ECO:0000313" key="6">
    <source>
        <dbReference type="Proteomes" id="UP000530320"/>
    </source>
</evidence>
<dbReference type="Pfam" id="PF00011">
    <property type="entry name" value="HSP20"/>
    <property type="match status" value="1"/>
</dbReference>
<name>A0A7W4K1W6_9PROT</name>
<evidence type="ECO:0000259" key="4">
    <source>
        <dbReference type="PROSITE" id="PS01031"/>
    </source>
</evidence>
<gene>
    <name evidence="5" type="ORF">HLH44_15600</name>
</gene>
<dbReference type="EMBL" id="JABEQP010000012">
    <property type="protein sequence ID" value="MBB2198860.1"/>
    <property type="molecule type" value="Genomic_DNA"/>
</dbReference>
<dbReference type="PROSITE" id="PS01031">
    <property type="entry name" value="SHSP"/>
    <property type="match status" value="1"/>
</dbReference>
<dbReference type="PANTHER" id="PTHR11527">
    <property type="entry name" value="HEAT-SHOCK PROTEIN 20 FAMILY MEMBER"/>
    <property type="match status" value="1"/>
</dbReference>
<evidence type="ECO:0000256" key="3">
    <source>
        <dbReference type="SAM" id="MobiDB-lite"/>
    </source>
</evidence>
<dbReference type="InterPro" id="IPR002068">
    <property type="entry name" value="A-crystallin/Hsp20_dom"/>
</dbReference>
<evidence type="ECO:0000256" key="2">
    <source>
        <dbReference type="RuleBase" id="RU003616"/>
    </source>
</evidence>
<dbReference type="InterPro" id="IPR008978">
    <property type="entry name" value="HSP20-like_chaperone"/>
</dbReference>
<comment type="similarity">
    <text evidence="1 2">Belongs to the small heat shock protein (HSP20) family.</text>
</comment>
<feature type="domain" description="SHSP" evidence="4">
    <location>
        <begin position="64"/>
        <end position="178"/>
    </location>
</feature>
<accession>A0A7W4K1W6</accession>
<protein>
    <submittedName>
        <fullName evidence="5">Hsp20/alpha crystallin family protein</fullName>
    </submittedName>
</protein>
<dbReference type="AlphaFoldDB" id="A0A7W4K1W6"/>
<dbReference type="Proteomes" id="UP000530320">
    <property type="component" value="Unassembled WGS sequence"/>
</dbReference>
<reference evidence="5 6" key="1">
    <citation type="submission" date="2020-04" db="EMBL/GenBank/DDBJ databases">
        <title>Description of novel Gluconacetobacter.</title>
        <authorList>
            <person name="Sombolestani A."/>
        </authorList>
    </citation>
    <scope>NUCLEOTIDE SEQUENCE [LARGE SCALE GENOMIC DNA]</scope>
    <source>
        <strain evidence="5 6">LMG 22058</strain>
    </source>
</reference>
<dbReference type="SUPFAM" id="SSF49764">
    <property type="entry name" value="HSP20-like chaperones"/>
    <property type="match status" value="1"/>
</dbReference>
<feature type="compositionally biased region" description="Basic and acidic residues" evidence="3">
    <location>
        <begin position="1"/>
        <end position="12"/>
    </location>
</feature>
<dbReference type="RefSeq" id="WP_183009926.1">
    <property type="nucleotide sequence ID" value="NZ_JABEQP010000012.1"/>
</dbReference>
<proteinExistence type="inferred from homology"/>
<evidence type="ECO:0000313" key="5">
    <source>
        <dbReference type="EMBL" id="MBB2198860.1"/>
    </source>
</evidence>
<evidence type="ECO:0000256" key="1">
    <source>
        <dbReference type="PROSITE-ProRule" id="PRU00285"/>
    </source>
</evidence>
<dbReference type="CDD" id="cd06464">
    <property type="entry name" value="ACD_sHsps-like"/>
    <property type="match status" value="1"/>
</dbReference>
<sequence>MANIEKTREKTETTTNAPAARSPSSSTLDTLRWEFDRLFDDFRSAVWCRPVGRAPGLDRLWPRDDTFDVVPAISMVEKDTAYDVVAELPGIDEKDIEIKVSGGVLSIRGEKCERREDERKNYHYSERRFGSFMRSLPIPDGVDATKIDATFDNGLLTITLPKTPEAQKSETIIPVKHA</sequence>
<feature type="region of interest" description="Disordered" evidence="3">
    <location>
        <begin position="1"/>
        <end position="25"/>
    </location>
</feature>
<comment type="caution">
    <text evidence="5">The sequence shown here is derived from an EMBL/GenBank/DDBJ whole genome shotgun (WGS) entry which is preliminary data.</text>
</comment>
<dbReference type="Gene3D" id="2.60.40.790">
    <property type="match status" value="1"/>
</dbReference>
<organism evidence="5 6">
    <name type="scientific">Gluconacetobacter dulcium</name>
    <dbReference type="NCBI Taxonomy" id="2729096"/>
    <lineage>
        <taxon>Bacteria</taxon>
        <taxon>Pseudomonadati</taxon>
        <taxon>Pseudomonadota</taxon>
        <taxon>Alphaproteobacteria</taxon>
        <taxon>Acetobacterales</taxon>
        <taxon>Acetobacteraceae</taxon>
        <taxon>Gluconacetobacter</taxon>
    </lineage>
</organism>
<dbReference type="InterPro" id="IPR031107">
    <property type="entry name" value="Small_HSP"/>
</dbReference>